<keyword evidence="5" id="KW-1185">Reference proteome</keyword>
<sequence>MKKVHLMSWLILFFSLFSSVLQAQSYNELWKEVEAAQKKDLPKTVIGVVDKIYTKAKSEKNIPQMMKAYIVRAESRIQLTPDSAQAEYDGIRKWAESETDRVGCAALNHVMGSLILDNQQLGTEDDAIRYFRLSLKDREVLGKASAKDFRPMTTSGELSEKYLDDNMFDLLSRQAIERLSVYRFNSDRLKCVSEALSLYDGLIAFYGESNRQAALLTKEARLLYCWEGAGSSIVREALTPEQVAEELRKLAEEYKDLPVCADVYVKLAYVYRMNNELLKSVEVAREGIEKYPKHEWVFQLRSYIDFASSPYLSMNIPFVYPNYEADMNLTYANLKGVSFELYRLNISPASSLIRGNLKEETLIQNYGTKVSSRYYALPSTPDYEKRDTVLHYTLPEAGIYMLKQIPQGSAKGIDYSLLFVSPYQCISIPVSEGRKEFVAVDKLTGRPVPGAEVVTYRLNGNEYNVLQVYKTDGKGCVTVDVPRSGRIYYNVRMAGNDFTAISSIGGNASFVRETVQGWKKKVNLFTDRSLYRPGQKVYVSGMVYEQNGDSLRVIKGEKSSLKLYSSERNVAEYTVSTDDFGVLSGEFVLPQNLLPGTYYVSMDGASAIIKVEEYKRPTFDVVFTPYEDTYNMGDSVVVKGEAKTFAGAPVRMAKVKYTISRSEYMWFRMGGMNKVELDNGEVQTDADGNFSVRVVLTAPETTGRDMLERRYYVYEVQAEVTDGAAETQTNTLSLPVGKQSLGLQIRGLSGMVMREKQEKVQFMALNLNGTSVQTEVAYRVFALDKAGKKAGLQLEGKAEAQRSFVPSELLALPSGRYRIEISATDTQGRVCTAEQDFTLFSRLDTRLPYPAVDWFYQDGTEFNESAPATLYVGTSEKNVYLLVDVYSGSKRIDSQRLTLNDEIKKFSYPYQEVYGDGITVNFAFMRNGSLYSKQATIIRPEPEKKLTLKWETFRDKLQPGNKEEWSMYITDAAGNPVKANVMASLYDASLDKLYQHDWRFNLWFSRPVPWIYAGMLSANQGIGMFAGFPYVRTYTGLNLLNGEYSSLLVFSGNVYMRGINLAGTSTRILAKHDAGNAVEVKYQPVMTVEESAVVASPDIVSSGFKKESGSAGVEEVLQIVENDAAVEGTDGKETMIPVRENFAETAFFYPNLRTDSLGRVSIVFTVPDALTEWKFTGLAHTQDVDYGMLTQTVKTSKPFMVQPNMPRFVRKGDRTVIAASLVNLSMDKIEGNAGIKLYDPVTEEVVYDYQQPFSVAEGTTGVVRFDCQIPDKYDMVVCRITAEAGEYSDGEQHYLPVLTDKQWMTETIPVQLSGESMTEVGTEDLFNKQSKTATERRLTVELTANPDWYAVQALPVIGNPAEEDALSWATAYYANSLAEAIVKANPRIKQVFDTWIAQGGSKETLLSNLERNQDLKNLLLEETPWLSEAIEEGEQKRRIALLFDLNSMDNRLRTSVERLQELQLSDGSWSWYKGMTGSRYITTQIVEMLARLQHMNVTLDGKVAPMYTQALRYLQNAVKEDYEMMKKAEKEGAKNLVPNGQVVHYLYVCALDGQAASLADKQINAYMTDKLENRSAEYSIGEKAMIALIMQADGRKRQAQELVQSVKEYTVSTPQLGVYFDTPKAPYSWSNYRIPAQVAAMEAIRQIAPDADMLAGMKLWLLKQKQVQVWESGIATADAVYAFLNGSGKQLQVNGKMKAVAGNIEVRTPDDALGYTRKTLTGTDTRVERVVVSKSGTGIGWGAVYAQYLEDMDKVLPAKGNGVSIVREYWLDGKQVSRKTALHAGDKLTVRLTVKADRDMDFIRIKDERAACMEPENQLSGYHWNNGLGYYQVNRDASTELFIDRMPKGTYMLEYEVYLDRAGNYQAGVATIQSVYAPEFSGHTGGQSLTVE</sequence>
<dbReference type="SMART" id="SM01360">
    <property type="entry name" value="A2M"/>
    <property type="match status" value="1"/>
</dbReference>
<dbReference type="InterPro" id="IPR041246">
    <property type="entry name" value="Bact_MG10"/>
</dbReference>
<name>A0A412GTF0_9BACT</name>
<dbReference type="Gene3D" id="1.50.10.20">
    <property type="match status" value="1"/>
</dbReference>
<proteinExistence type="inferred from homology"/>
<organism evidence="4 5">
    <name type="scientific">Phocaeicola coprocola</name>
    <dbReference type="NCBI Taxonomy" id="310298"/>
    <lineage>
        <taxon>Bacteria</taxon>
        <taxon>Pseudomonadati</taxon>
        <taxon>Bacteroidota</taxon>
        <taxon>Bacteroidia</taxon>
        <taxon>Bacteroidales</taxon>
        <taxon>Bacteroidaceae</taxon>
        <taxon>Phocaeicola</taxon>
    </lineage>
</organism>
<gene>
    <name evidence="4" type="ORF">DWY20_05230</name>
</gene>
<dbReference type="Pfam" id="PF01835">
    <property type="entry name" value="MG2"/>
    <property type="match status" value="1"/>
</dbReference>
<dbReference type="EMBL" id="QRUU01000015">
    <property type="protein sequence ID" value="RGR98079.1"/>
    <property type="molecule type" value="Genomic_DNA"/>
</dbReference>
<keyword evidence="2" id="KW-0732">Signal</keyword>
<dbReference type="InterPro" id="IPR008930">
    <property type="entry name" value="Terpenoid_cyclase/PrenylTrfase"/>
</dbReference>
<dbReference type="Pfam" id="PF00207">
    <property type="entry name" value="A2M"/>
    <property type="match status" value="1"/>
</dbReference>
<feature type="domain" description="Alpha-2-macroglobulin" evidence="3">
    <location>
        <begin position="1145"/>
        <end position="1235"/>
    </location>
</feature>
<dbReference type="InterPro" id="IPR001599">
    <property type="entry name" value="Macroglobln_a2"/>
</dbReference>
<dbReference type="GO" id="GO:0004866">
    <property type="term" value="F:endopeptidase inhibitor activity"/>
    <property type="evidence" value="ECO:0007669"/>
    <property type="project" value="InterPro"/>
</dbReference>
<dbReference type="SUPFAM" id="SSF48239">
    <property type="entry name" value="Terpenoid cyclases/Protein prenyltransferases"/>
    <property type="match status" value="1"/>
</dbReference>
<dbReference type="PANTHER" id="PTHR40094">
    <property type="entry name" value="ALPHA-2-MACROGLOBULIN HOMOLOG"/>
    <property type="match status" value="1"/>
</dbReference>
<evidence type="ECO:0000313" key="5">
    <source>
        <dbReference type="Proteomes" id="UP000285864"/>
    </source>
</evidence>
<dbReference type="Gene3D" id="2.60.40.1930">
    <property type="match status" value="1"/>
</dbReference>
<evidence type="ECO:0000259" key="3">
    <source>
        <dbReference type="SMART" id="SM01360"/>
    </source>
</evidence>
<dbReference type="RefSeq" id="WP_118483680.1">
    <property type="nucleotide sequence ID" value="NZ_QRUU01000015.1"/>
</dbReference>
<evidence type="ECO:0000256" key="1">
    <source>
        <dbReference type="ARBA" id="ARBA00010556"/>
    </source>
</evidence>
<accession>A0A412GTF0</accession>
<dbReference type="Pfam" id="PF17973">
    <property type="entry name" value="bMG10"/>
    <property type="match status" value="1"/>
</dbReference>
<comment type="similarity">
    <text evidence="1">Belongs to the protease inhibitor I39 (alpha-2-macroglobulin) family. Bacterial alpha-2-macroglobulin subfamily.</text>
</comment>
<protein>
    <submittedName>
        <fullName evidence="4">Alpha-2-macroglobulin</fullName>
    </submittedName>
</protein>
<dbReference type="InterPro" id="IPR002890">
    <property type="entry name" value="MG2"/>
</dbReference>
<comment type="caution">
    <text evidence="4">The sequence shown here is derived from an EMBL/GenBank/DDBJ whole genome shotgun (WGS) entry which is preliminary data.</text>
</comment>
<evidence type="ECO:0000313" key="4">
    <source>
        <dbReference type="EMBL" id="RGR98079.1"/>
    </source>
</evidence>
<evidence type="ECO:0000256" key="2">
    <source>
        <dbReference type="SAM" id="SignalP"/>
    </source>
</evidence>
<dbReference type="PANTHER" id="PTHR40094:SF1">
    <property type="entry name" value="UBIQUITIN DOMAIN-CONTAINING PROTEIN"/>
    <property type="match status" value="1"/>
</dbReference>
<feature type="chain" id="PRO_5019105181" evidence="2">
    <location>
        <begin position="24"/>
        <end position="1892"/>
    </location>
</feature>
<dbReference type="InterPro" id="IPR051802">
    <property type="entry name" value="YfhM-like"/>
</dbReference>
<dbReference type="Proteomes" id="UP000285864">
    <property type="component" value="Unassembled WGS sequence"/>
</dbReference>
<reference evidence="4 5" key="1">
    <citation type="submission" date="2018-08" db="EMBL/GenBank/DDBJ databases">
        <title>A genome reference for cultivated species of the human gut microbiota.</title>
        <authorList>
            <person name="Zou Y."/>
            <person name="Xue W."/>
            <person name="Luo G."/>
        </authorList>
    </citation>
    <scope>NUCLEOTIDE SEQUENCE [LARGE SCALE GENOMIC DNA]</scope>
    <source>
        <strain evidence="4 5">AF24-2</strain>
    </source>
</reference>
<feature type="signal peptide" evidence="2">
    <location>
        <begin position="1"/>
        <end position="23"/>
    </location>
</feature>
<dbReference type="Gene3D" id="2.20.130.20">
    <property type="match status" value="1"/>
</dbReference>